<gene>
    <name evidence="2" type="ORF">CU635_04500</name>
    <name evidence="3" type="ORF">CVD25_00485</name>
</gene>
<organism evidence="2 4">
    <name type="scientific">Bacillus canaveralius</name>
    <dbReference type="NCBI Taxonomy" id="1403243"/>
    <lineage>
        <taxon>Bacteria</taxon>
        <taxon>Bacillati</taxon>
        <taxon>Bacillota</taxon>
        <taxon>Bacilli</taxon>
        <taxon>Bacillales</taxon>
        <taxon>Bacillaceae</taxon>
        <taxon>Bacillus</taxon>
    </lineage>
</organism>
<dbReference type="Gene3D" id="3.40.630.30">
    <property type="match status" value="1"/>
</dbReference>
<reference evidence="3 5" key="2">
    <citation type="submission" date="2017-12" db="EMBL/GenBank/DDBJ databases">
        <title>Comparative Functional Genomics of Dry Heat Resistant strains isolated from the Viking Spacecraft.</title>
        <authorList>
            <person name="Seuylemezian A."/>
            <person name="Cooper K."/>
            <person name="Vaishampayan P."/>
        </authorList>
    </citation>
    <scope>NUCLEOTIDE SEQUENCE [LARGE SCALE GENOMIC DNA]</scope>
    <source>
        <strain evidence="3 5">ATCC 29669</strain>
    </source>
</reference>
<dbReference type="OrthoDB" id="581534at2"/>
<evidence type="ECO:0000313" key="4">
    <source>
        <dbReference type="Proteomes" id="UP000234951"/>
    </source>
</evidence>
<evidence type="ECO:0000313" key="2">
    <source>
        <dbReference type="EMBL" id="PLR85045.1"/>
    </source>
</evidence>
<dbReference type="EMBL" id="PGVA01000008">
    <property type="protein sequence ID" value="PLR85045.1"/>
    <property type="molecule type" value="Genomic_DNA"/>
</dbReference>
<dbReference type="GO" id="GO:0016747">
    <property type="term" value="F:acyltransferase activity, transferring groups other than amino-acyl groups"/>
    <property type="evidence" value="ECO:0007669"/>
    <property type="project" value="InterPro"/>
</dbReference>
<keyword evidence="5" id="KW-1185">Reference proteome</keyword>
<evidence type="ECO:0000259" key="1">
    <source>
        <dbReference type="PROSITE" id="PS51186"/>
    </source>
</evidence>
<keyword evidence="2" id="KW-0808">Transferase</keyword>
<name>A0A2N5GQ91_9BACI</name>
<dbReference type="PROSITE" id="PS51186">
    <property type="entry name" value="GNAT"/>
    <property type="match status" value="1"/>
</dbReference>
<reference evidence="2 4" key="1">
    <citation type="submission" date="2017-11" db="EMBL/GenBank/DDBJ databases">
        <title>Comparitive Functional Genomics of Dry Heat Resistant strains isolated from the Viking Spacecraft.</title>
        <authorList>
            <person name="Seuylemezian A."/>
            <person name="Cooper K."/>
            <person name="Vaishampayan P."/>
        </authorList>
    </citation>
    <scope>NUCLEOTIDE SEQUENCE [LARGE SCALE GENOMIC DNA]</scope>
    <source>
        <strain evidence="2 4">M4.6</strain>
    </source>
</reference>
<sequence>MERKSLIMKHDLNFIPSYTLPINYSIRNFELVDLEQWAKILTAANEFESVEKALERFNWEYQPYLEEVKKRVLFIENEQGQVIGTASAWFDKDNIAMGRIHWVAILPGYQGKKLAKPLLSVILQRLSKFHKEAYLKTQTTNNRAINLYLSLGFRSTDQG</sequence>
<dbReference type="Pfam" id="PF00583">
    <property type="entry name" value="Acetyltransf_1"/>
    <property type="match status" value="1"/>
</dbReference>
<dbReference type="CDD" id="cd04301">
    <property type="entry name" value="NAT_SF"/>
    <property type="match status" value="1"/>
</dbReference>
<proteinExistence type="predicted"/>
<dbReference type="RefSeq" id="WP_101575987.1">
    <property type="nucleotide sequence ID" value="NZ_PGVA01000008.1"/>
</dbReference>
<evidence type="ECO:0000313" key="3">
    <source>
        <dbReference type="EMBL" id="PLS00957.1"/>
    </source>
</evidence>
<accession>A0A2N5GQ91</accession>
<evidence type="ECO:0000313" key="5">
    <source>
        <dbReference type="Proteomes" id="UP000235114"/>
    </source>
</evidence>
<dbReference type="EMBL" id="PGVD01000001">
    <property type="protein sequence ID" value="PLS00957.1"/>
    <property type="molecule type" value="Genomic_DNA"/>
</dbReference>
<dbReference type="Proteomes" id="UP000235114">
    <property type="component" value="Unassembled WGS sequence"/>
</dbReference>
<dbReference type="SUPFAM" id="SSF55729">
    <property type="entry name" value="Acyl-CoA N-acyltransferases (Nat)"/>
    <property type="match status" value="1"/>
</dbReference>
<protein>
    <submittedName>
        <fullName evidence="2">GNAT family N-acetyltransferase</fullName>
    </submittedName>
</protein>
<dbReference type="AlphaFoldDB" id="A0A2N5GQ91"/>
<feature type="domain" description="N-acetyltransferase" evidence="1">
    <location>
        <begin position="24"/>
        <end position="159"/>
    </location>
</feature>
<comment type="caution">
    <text evidence="2">The sequence shown here is derived from an EMBL/GenBank/DDBJ whole genome shotgun (WGS) entry which is preliminary data.</text>
</comment>
<dbReference type="Proteomes" id="UP000234951">
    <property type="component" value="Unassembled WGS sequence"/>
</dbReference>
<dbReference type="InterPro" id="IPR016181">
    <property type="entry name" value="Acyl_CoA_acyltransferase"/>
</dbReference>
<dbReference type="InterPro" id="IPR000182">
    <property type="entry name" value="GNAT_dom"/>
</dbReference>